<reference evidence="1 2" key="1">
    <citation type="journal article" date="2024" name="Nat. Commun.">
        <title>Phylogenomics reveals the evolutionary origins of lichenization in chlorophyte algae.</title>
        <authorList>
            <person name="Puginier C."/>
            <person name="Libourel C."/>
            <person name="Otte J."/>
            <person name="Skaloud P."/>
            <person name="Haon M."/>
            <person name="Grisel S."/>
            <person name="Petersen M."/>
            <person name="Berrin J.G."/>
            <person name="Delaux P.M."/>
            <person name="Dal Grande F."/>
            <person name="Keller J."/>
        </authorList>
    </citation>
    <scope>NUCLEOTIDE SEQUENCE [LARGE SCALE GENOMIC DNA]</scope>
    <source>
        <strain evidence="1 2">SAG 2036</strain>
    </source>
</reference>
<gene>
    <name evidence="1" type="ORF">WJX73_008629</name>
</gene>
<keyword evidence="2" id="KW-1185">Reference proteome</keyword>
<proteinExistence type="predicted"/>
<organism evidence="1 2">
    <name type="scientific">Symbiochloris irregularis</name>
    <dbReference type="NCBI Taxonomy" id="706552"/>
    <lineage>
        <taxon>Eukaryota</taxon>
        <taxon>Viridiplantae</taxon>
        <taxon>Chlorophyta</taxon>
        <taxon>core chlorophytes</taxon>
        <taxon>Trebouxiophyceae</taxon>
        <taxon>Trebouxiales</taxon>
        <taxon>Trebouxiaceae</taxon>
        <taxon>Symbiochloris</taxon>
    </lineage>
</organism>
<accession>A0AAW1PR62</accession>
<evidence type="ECO:0000313" key="2">
    <source>
        <dbReference type="Proteomes" id="UP001465755"/>
    </source>
</evidence>
<evidence type="ECO:0000313" key="1">
    <source>
        <dbReference type="EMBL" id="KAK9810922.1"/>
    </source>
</evidence>
<protein>
    <submittedName>
        <fullName evidence="1">Uncharacterized protein</fullName>
    </submittedName>
</protein>
<sequence>MRRREEFATLSDLQWRTAQGASGFPQTAQDQGRGHLDCCAPAAAAAAVSADLSAHIPSRRPPEYLIAHVFHSLRWGLEDIYDWAMYLFDDKELYYPMTSSPALTAGEEGLSLEELLSESWWPERCRALFDCHAERGKDK</sequence>
<dbReference type="EMBL" id="JALJOQ010000013">
    <property type="protein sequence ID" value="KAK9810922.1"/>
    <property type="molecule type" value="Genomic_DNA"/>
</dbReference>
<comment type="caution">
    <text evidence="1">The sequence shown here is derived from an EMBL/GenBank/DDBJ whole genome shotgun (WGS) entry which is preliminary data.</text>
</comment>
<dbReference type="AlphaFoldDB" id="A0AAW1PR62"/>
<name>A0AAW1PR62_9CHLO</name>
<dbReference type="Proteomes" id="UP001465755">
    <property type="component" value="Unassembled WGS sequence"/>
</dbReference>